<dbReference type="Proteomes" id="UP000478052">
    <property type="component" value="Unassembled WGS sequence"/>
</dbReference>
<protein>
    <submittedName>
        <fullName evidence="1">Uncharacterized protein</fullName>
    </submittedName>
</protein>
<dbReference type="AlphaFoldDB" id="A0A6G0YT66"/>
<dbReference type="EMBL" id="VUJU01002501">
    <property type="protein sequence ID" value="KAF0761069.1"/>
    <property type="molecule type" value="Genomic_DNA"/>
</dbReference>
<accession>A0A6G0YT66</accession>
<keyword evidence="2" id="KW-1185">Reference proteome</keyword>
<organism evidence="1 2">
    <name type="scientific">Aphis craccivora</name>
    <name type="common">Cowpea aphid</name>
    <dbReference type="NCBI Taxonomy" id="307492"/>
    <lineage>
        <taxon>Eukaryota</taxon>
        <taxon>Metazoa</taxon>
        <taxon>Ecdysozoa</taxon>
        <taxon>Arthropoda</taxon>
        <taxon>Hexapoda</taxon>
        <taxon>Insecta</taxon>
        <taxon>Pterygota</taxon>
        <taxon>Neoptera</taxon>
        <taxon>Paraneoptera</taxon>
        <taxon>Hemiptera</taxon>
        <taxon>Sternorrhyncha</taxon>
        <taxon>Aphidomorpha</taxon>
        <taxon>Aphidoidea</taxon>
        <taxon>Aphididae</taxon>
        <taxon>Aphidini</taxon>
        <taxon>Aphis</taxon>
        <taxon>Aphis</taxon>
    </lineage>
</organism>
<sequence length="44" mass="5358">MYRITCLNNASISNFWGCFQWKSEYTWCIIMVKNKHFPTLLKKI</sequence>
<proteinExistence type="predicted"/>
<evidence type="ECO:0000313" key="1">
    <source>
        <dbReference type="EMBL" id="KAF0761069.1"/>
    </source>
</evidence>
<name>A0A6G0YT66_APHCR</name>
<evidence type="ECO:0000313" key="2">
    <source>
        <dbReference type="Proteomes" id="UP000478052"/>
    </source>
</evidence>
<reference evidence="1 2" key="1">
    <citation type="submission" date="2019-08" db="EMBL/GenBank/DDBJ databases">
        <title>Whole genome of Aphis craccivora.</title>
        <authorList>
            <person name="Voronova N.V."/>
            <person name="Shulinski R.S."/>
            <person name="Bandarenka Y.V."/>
            <person name="Zhorov D.G."/>
            <person name="Warner D."/>
        </authorList>
    </citation>
    <scope>NUCLEOTIDE SEQUENCE [LARGE SCALE GENOMIC DNA]</scope>
    <source>
        <strain evidence="1">180601</strain>
        <tissue evidence="1">Whole Body</tissue>
    </source>
</reference>
<dbReference type="OrthoDB" id="21128at2759"/>
<comment type="caution">
    <text evidence="1">The sequence shown here is derived from an EMBL/GenBank/DDBJ whole genome shotgun (WGS) entry which is preliminary data.</text>
</comment>
<gene>
    <name evidence="1" type="ORF">FWK35_00007572</name>
</gene>